<dbReference type="GO" id="GO:0043165">
    <property type="term" value="P:Gram-negative-bacterium-type cell outer membrane assembly"/>
    <property type="evidence" value="ECO:0007669"/>
    <property type="project" value="InterPro"/>
</dbReference>
<dbReference type="PANTHER" id="PTHR47637">
    <property type="entry name" value="CHAPERONE SURA"/>
    <property type="match status" value="1"/>
</dbReference>
<dbReference type="PANTHER" id="PTHR47637:SF1">
    <property type="entry name" value="CHAPERONE SURA"/>
    <property type="match status" value="1"/>
</dbReference>
<dbReference type="InterPro" id="IPR050280">
    <property type="entry name" value="OMP_Chaperone_SurA"/>
</dbReference>
<evidence type="ECO:0000256" key="5">
    <source>
        <dbReference type="ARBA" id="ARBA00023186"/>
    </source>
</evidence>
<feature type="chain" id="PRO_5013412173" description="Chaperone SurA" evidence="7">
    <location>
        <begin position="24"/>
        <end position="427"/>
    </location>
</feature>
<keyword evidence="1 7" id="KW-0732">Signal</keyword>
<evidence type="ECO:0000256" key="4">
    <source>
        <dbReference type="ARBA" id="ARBA00023110"/>
    </source>
</evidence>
<keyword evidence="4 7" id="KW-0697">Rotamase</keyword>
<dbReference type="InterPro" id="IPR027304">
    <property type="entry name" value="Trigger_fact/SurA_dom_sf"/>
</dbReference>
<evidence type="ECO:0000313" key="10">
    <source>
        <dbReference type="Proteomes" id="UP000202440"/>
    </source>
</evidence>
<dbReference type="InterPro" id="IPR000297">
    <property type="entry name" value="PPIase_PpiC"/>
</dbReference>
<dbReference type="PROSITE" id="PS50198">
    <property type="entry name" value="PPIC_PPIASE_2"/>
    <property type="match status" value="2"/>
</dbReference>
<dbReference type="GO" id="GO:0006457">
    <property type="term" value="P:protein folding"/>
    <property type="evidence" value="ECO:0007669"/>
    <property type="project" value="UniProtKB-UniRule"/>
</dbReference>
<dbReference type="SUPFAM" id="SSF109998">
    <property type="entry name" value="Triger factor/SurA peptide-binding domain-like"/>
    <property type="match status" value="1"/>
</dbReference>
<dbReference type="InterPro" id="IPR023034">
    <property type="entry name" value="PPIase_SurA"/>
</dbReference>
<reference evidence="9 10" key="1">
    <citation type="submission" date="2017-07" db="EMBL/GenBank/DDBJ databases">
        <title>Annotated genome sequence of Bacterioplanes sanyensis isolated from Red Sea.</title>
        <authorList>
            <person name="Rehman Z.U."/>
        </authorList>
    </citation>
    <scope>NUCLEOTIDE SEQUENCE [LARGE SCALE GENOMIC DNA]</scope>
    <source>
        <strain evidence="9 10">NV9</strain>
    </source>
</reference>
<dbReference type="EC" id="5.2.1.8" evidence="7"/>
<dbReference type="InterPro" id="IPR015391">
    <property type="entry name" value="SurA_N"/>
</dbReference>
<evidence type="ECO:0000313" key="9">
    <source>
        <dbReference type="EMBL" id="ASP37406.1"/>
    </source>
</evidence>
<evidence type="ECO:0000256" key="3">
    <source>
        <dbReference type="ARBA" id="ARBA00022764"/>
    </source>
</evidence>
<dbReference type="InterPro" id="IPR046357">
    <property type="entry name" value="PPIase_dom_sf"/>
</dbReference>
<evidence type="ECO:0000259" key="8">
    <source>
        <dbReference type="PROSITE" id="PS50198"/>
    </source>
</evidence>
<accession>A0A222FFQ1</accession>
<dbReference type="GO" id="GO:0030288">
    <property type="term" value="C:outer membrane-bounded periplasmic space"/>
    <property type="evidence" value="ECO:0007669"/>
    <property type="project" value="InterPro"/>
</dbReference>
<feature type="domain" description="PpiC" evidence="8">
    <location>
        <begin position="172"/>
        <end position="273"/>
    </location>
</feature>
<dbReference type="AlphaFoldDB" id="A0A222FFQ1"/>
<evidence type="ECO:0000256" key="2">
    <source>
        <dbReference type="ARBA" id="ARBA00022737"/>
    </source>
</evidence>
<dbReference type="GO" id="GO:0050821">
    <property type="term" value="P:protein stabilization"/>
    <property type="evidence" value="ECO:0007669"/>
    <property type="project" value="InterPro"/>
</dbReference>
<dbReference type="Proteomes" id="UP000202440">
    <property type="component" value="Chromosome"/>
</dbReference>
<dbReference type="OrthoDB" id="14196at2"/>
<comment type="catalytic activity">
    <reaction evidence="7">
        <text>[protein]-peptidylproline (omega=180) = [protein]-peptidylproline (omega=0)</text>
        <dbReference type="Rhea" id="RHEA:16237"/>
        <dbReference type="Rhea" id="RHEA-COMP:10747"/>
        <dbReference type="Rhea" id="RHEA-COMP:10748"/>
        <dbReference type="ChEBI" id="CHEBI:83833"/>
        <dbReference type="ChEBI" id="CHEBI:83834"/>
        <dbReference type="EC" id="5.2.1.8"/>
    </reaction>
</comment>
<dbReference type="GO" id="GO:0042277">
    <property type="term" value="F:peptide binding"/>
    <property type="evidence" value="ECO:0007669"/>
    <property type="project" value="InterPro"/>
</dbReference>
<organism evidence="9 10">
    <name type="scientific">Bacterioplanes sanyensis</name>
    <dbReference type="NCBI Taxonomy" id="1249553"/>
    <lineage>
        <taxon>Bacteria</taxon>
        <taxon>Pseudomonadati</taxon>
        <taxon>Pseudomonadota</taxon>
        <taxon>Gammaproteobacteria</taxon>
        <taxon>Oceanospirillales</taxon>
        <taxon>Oceanospirillaceae</taxon>
        <taxon>Bacterioplanes</taxon>
    </lineage>
</organism>
<dbReference type="RefSeq" id="WP_094058624.1">
    <property type="nucleotide sequence ID" value="NZ_CP022530.1"/>
</dbReference>
<dbReference type="KEGG" id="bsan:CHH28_01335"/>
<keyword evidence="3 7" id="KW-0574">Periplasm</keyword>
<comment type="subcellular location">
    <subcellularLocation>
        <location evidence="7">Periplasm</location>
    </subcellularLocation>
    <text evidence="7">Is capable of associating with the outer membrane.</text>
</comment>
<keyword evidence="2 7" id="KW-0677">Repeat</keyword>
<keyword evidence="6 7" id="KW-0413">Isomerase</keyword>
<protein>
    <recommendedName>
        <fullName evidence="7">Chaperone SurA</fullName>
    </recommendedName>
    <alternativeName>
        <fullName evidence="7">Peptidyl-prolyl cis-trans isomerase SurA</fullName>
        <shortName evidence="7">PPIase SurA</shortName>
        <ecNumber evidence="7">5.2.1.8</ecNumber>
    </alternativeName>
    <alternativeName>
        <fullName evidence="7">Rotamase SurA</fullName>
    </alternativeName>
</protein>
<dbReference type="Pfam" id="PF00639">
    <property type="entry name" value="Rotamase"/>
    <property type="match status" value="2"/>
</dbReference>
<dbReference type="Gene3D" id="3.10.50.40">
    <property type="match status" value="2"/>
</dbReference>
<dbReference type="Pfam" id="PF09312">
    <property type="entry name" value="SurA_N"/>
    <property type="match status" value="1"/>
</dbReference>
<dbReference type="PROSITE" id="PS01096">
    <property type="entry name" value="PPIC_PPIASE_1"/>
    <property type="match status" value="1"/>
</dbReference>
<dbReference type="Gene3D" id="1.10.4030.10">
    <property type="entry name" value="Porin chaperone SurA, peptide-binding domain"/>
    <property type="match status" value="1"/>
</dbReference>
<sequence precursor="true">MITKRVFLGLSVALTLITGAVSAKPQPLDRVVAVVDEGIIMDSELDQRLDMLKRQNAGAAMPPDAVLRKQVLDRMIVESIQLQMADRAGIRISDAQLNDALQRIAAQNGMTLQQFRLAMESEGTAFAAARAQIRDEMRISRVQRFQVGERVQISEQDIDYFLASELGKMSSAAEYELSHILIAVPEAASPSDIQSAEDKAKQLATRLRDGADFRQLAIAESAGRNALNGGQLGWRKEAQLPSIFADAVPKLNMGDVSDPIRSSSGFHLVKVTDKRGGSTRIINQSKTRHILISTNELRDARDADILIHTLYERAKAGEDFAALAKEYSDDPGSGATGGDLGWVSPGDMVPEFNQTMLDMPVGQISAPFRSQFGWHILLVEERRDTDVGEQLQRQQVRQMLYGRRFEEELPIWLRKIRSEAYVDIKAL</sequence>
<dbReference type="EMBL" id="CP022530">
    <property type="protein sequence ID" value="ASP37406.1"/>
    <property type="molecule type" value="Genomic_DNA"/>
</dbReference>
<comment type="domain">
    <text evidence="7">The PPIase activity resides only in the second parvulin domain. The N-terminal region and the C-terminal tail are necessary and sufficient for the chaperone activity of SurA. The PPIase activity is dispensable for SurA to function as a chaperone. The N-terminal region and the C-terminal tail are also required for porin recognition.</text>
</comment>
<feature type="domain" description="PpiC" evidence="8">
    <location>
        <begin position="282"/>
        <end position="381"/>
    </location>
</feature>
<dbReference type="HAMAP" id="MF_01183">
    <property type="entry name" value="Chaperone_SurA"/>
    <property type="match status" value="1"/>
</dbReference>
<proteinExistence type="inferred from homology"/>
<dbReference type="InterPro" id="IPR023058">
    <property type="entry name" value="PPIase_PpiC_CS"/>
</dbReference>
<gene>
    <name evidence="7" type="primary">surA</name>
    <name evidence="9" type="ORF">CHH28_01335</name>
</gene>
<dbReference type="GO" id="GO:0003755">
    <property type="term" value="F:peptidyl-prolyl cis-trans isomerase activity"/>
    <property type="evidence" value="ECO:0007669"/>
    <property type="project" value="UniProtKB-UniRule"/>
</dbReference>
<keyword evidence="5 7" id="KW-0143">Chaperone</keyword>
<comment type="function">
    <text evidence="7">Chaperone involved in the correct folding and assembly of outer membrane proteins. Recognizes specific patterns of aromatic residues and the orientation of their side chains, which are found more frequently in integral outer membrane proteins. May act in both early periplasmic and late outer membrane-associated steps of protein maturation.</text>
</comment>
<name>A0A222FFQ1_9GAMM</name>
<dbReference type="SUPFAM" id="SSF54534">
    <property type="entry name" value="FKBP-like"/>
    <property type="match status" value="2"/>
</dbReference>
<evidence type="ECO:0000256" key="7">
    <source>
        <dbReference type="HAMAP-Rule" id="MF_01183"/>
    </source>
</evidence>
<feature type="signal peptide" evidence="7">
    <location>
        <begin position="1"/>
        <end position="23"/>
    </location>
</feature>
<evidence type="ECO:0000256" key="1">
    <source>
        <dbReference type="ARBA" id="ARBA00022729"/>
    </source>
</evidence>
<dbReference type="GO" id="GO:0051082">
    <property type="term" value="F:unfolded protein binding"/>
    <property type="evidence" value="ECO:0007669"/>
    <property type="project" value="UniProtKB-UniRule"/>
</dbReference>
<evidence type="ECO:0000256" key="6">
    <source>
        <dbReference type="ARBA" id="ARBA00023235"/>
    </source>
</evidence>
<keyword evidence="10" id="KW-1185">Reference proteome</keyword>